<dbReference type="InterPro" id="IPR046349">
    <property type="entry name" value="C1-like_sf"/>
</dbReference>
<keyword evidence="1" id="KW-0677">Repeat</keyword>
<reference evidence="4 5" key="1">
    <citation type="submission" date="2021-05" db="EMBL/GenBank/DDBJ databases">
        <title>Genome Assembly of Synthetic Allotetraploid Brassica napus Reveals Homoeologous Exchanges between Subgenomes.</title>
        <authorList>
            <person name="Davis J.T."/>
        </authorList>
    </citation>
    <scope>NUCLEOTIDE SEQUENCE [LARGE SCALE GENOMIC DNA]</scope>
    <source>
        <strain evidence="5">cv. Da-Ae</strain>
        <tissue evidence="4">Seedling</tissue>
    </source>
</reference>
<dbReference type="PANTHER" id="PTHR46288">
    <property type="entry name" value="PHORBOL-ESTER/DAG-TYPE DOMAIN-CONTAINING PROTEIN"/>
    <property type="match status" value="1"/>
</dbReference>
<evidence type="ECO:0000256" key="2">
    <source>
        <dbReference type="SAM" id="MobiDB-lite"/>
    </source>
</evidence>
<gene>
    <name evidence="4" type="ORF">HID58_063506</name>
</gene>
<evidence type="ECO:0000313" key="4">
    <source>
        <dbReference type="EMBL" id="KAH0887410.1"/>
    </source>
</evidence>
<proteinExistence type="predicted"/>
<sequence length="409" mass="43224">MGRPKPEDSIRHFSHPHPLFNSSLNPQANSSSSSCVVCKLKLLNLPSYTCKPCNFHIHLKCSELPQKIRHPFDKTHLLSLISSPKYQGGLFRCDACGKNGDGFAYHCGDCGIDLHTVCANMPSQRGSNSWLYSCKECGGFDAHLLCARKKLASPTNMVQHGPNRPMQPHSIATTLFVNVPSPVFNNPYPLGTPTMSPIIRPMINEMINNLVTNTPQSPSQVSQLLDLLGPFGLGGGSGSSSSSGYLGFDPSVFQSVNQPFGLGGGSGSSLSSGYLGFDPSVFSSVGQPFGLGGGSGSSSSFGYLGFDPSVFSTVNQPFGLGGGSSSSLSSGYLGFDPSIFPSVDPSVFAGFDPSLLSTLFSGLECPVCDREVTDTVVIPIYGNGDDCNSSSKGVPLPPRPNAKRVESFR</sequence>
<protein>
    <recommendedName>
        <fullName evidence="3">DC1 domain-containing protein</fullName>
    </recommendedName>
</protein>
<dbReference type="Proteomes" id="UP000824890">
    <property type="component" value="Unassembled WGS sequence"/>
</dbReference>
<organism evidence="4 5">
    <name type="scientific">Brassica napus</name>
    <name type="common">Rape</name>
    <dbReference type="NCBI Taxonomy" id="3708"/>
    <lineage>
        <taxon>Eukaryota</taxon>
        <taxon>Viridiplantae</taxon>
        <taxon>Streptophyta</taxon>
        <taxon>Embryophyta</taxon>
        <taxon>Tracheophyta</taxon>
        <taxon>Spermatophyta</taxon>
        <taxon>Magnoliopsida</taxon>
        <taxon>eudicotyledons</taxon>
        <taxon>Gunneridae</taxon>
        <taxon>Pentapetalae</taxon>
        <taxon>rosids</taxon>
        <taxon>malvids</taxon>
        <taxon>Brassicales</taxon>
        <taxon>Brassicaceae</taxon>
        <taxon>Brassiceae</taxon>
        <taxon>Brassica</taxon>
    </lineage>
</organism>
<dbReference type="EMBL" id="JAGKQM010000014">
    <property type="protein sequence ID" value="KAH0887410.1"/>
    <property type="molecule type" value="Genomic_DNA"/>
</dbReference>
<dbReference type="InterPro" id="IPR004146">
    <property type="entry name" value="DC1"/>
</dbReference>
<dbReference type="PANTHER" id="PTHR46288:SF83">
    <property type="entry name" value="CYSTEINE_HISTIDINE-RICH C1 DOMAIN FAMILY PROTEIN"/>
    <property type="match status" value="1"/>
</dbReference>
<accession>A0ABQ8A5R4</accession>
<evidence type="ECO:0000259" key="3">
    <source>
        <dbReference type="Pfam" id="PF03107"/>
    </source>
</evidence>
<evidence type="ECO:0000313" key="5">
    <source>
        <dbReference type="Proteomes" id="UP000824890"/>
    </source>
</evidence>
<feature type="region of interest" description="Disordered" evidence="2">
    <location>
        <begin position="389"/>
        <end position="409"/>
    </location>
</feature>
<name>A0ABQ8A5R4_BRANA</name>
<keyword evidence="5" id="KW-1185">Reference proteome</keyword>
<comment type="caution">
    <text evidence="4">The sequence shown here is derived from an EMBL/GenBank/DDBJ whole genome shotgun (WGS) entry which is preliminary data.</text>
</comment>
<feature type="domain" description="DC1" evidence="3">
    <location>
        <begin position="13"/>
        <end position="61"/>
    </location>
</feature>
<dbReference type="PROSITE" id="PS51257">
    <property type="entry name" value="PROKAR_LIPOPROTEIN"/>
    <property type="match status" value="1"/>
</dbReference>
<dbReference type="Pfam" id="PF03107">
    <property type="entry name" value="C1_2"/>
    <property type="match status" value="2"/>
</dbReference>
<dbReference type="SUPFAM" id="SSF57889">
    <property type="entry name" value="Cysteine-rich domain"/>
    <property type="match status" value="1"/>
</dbReference>
<feature type="domain" description="DC1" evidence="3">
    <location>
        <begin position="76"/>
        <end position="119"/>
    </location>
</feature>
<evidence type="ECO:0000256" key="1">
    <source>
        <dbReference type="ARBA" id="ARBA00022737"/>
    </source>
</evidence>